<organism evidence="3 4">
    <name type="scientific">Salinimicrobium sediminis</name>
    <dbReference type="NCBI Taxonomy" id="1343891"/>
    <lineage>
        <taxon>Bacteria</taxon>
        <taxon>Pseudomonadati</taxon>
        <taxon>Bacteroidota</taxon>
        <taxon>Flavobacteriia</taxon>
        <taxon>Flavobacteriales</taxon>
        <taxon>Flavobacteriaceae</taxon>
        <taxon>Salinimicrobium</taxon>
    </lineage>
</organism>
<dbReference type="Proteomes" id="UP000219193">
    <property type="component" value="Unassembled WGS sequence"/>
</dbReference>
<sequence>MKKTLAFTAVLSCLSFNAIAQSYIGLSVDNYSGIHGVLYNPASIVDSNFRTDINLASVSVFAGSDYFGIDLGNAFESTEGFNIDDQVQKFPKDDNQFFVNVDVLGPSFMFNLNPKSSLGITTRVRAFMNLNNVNGKLYENIEDGFDETENFDFELRELSGTVHSWAEIGVTYARILMNGGDNFLKGGISLKYLQGAGSNFINAPSVNGEFNAETELITTSGTLTYGKTPGFDSDDVEFSNLSSGFGADLGLIYEYRPNQGLQENMDVVSHSDYKLKLGISVTDIGSISYDGSTVSTYDLDNAVHEDRFEDNDLETVLEEDYLGTEELIDAKISLPTAVHALVDYKFQRHLFLAVQGSLSLVGEGTEKANRILNTVTAVPRFESKWFSFYLPVGMRQYDGFTMGAGLRLGPLSIGSGSLISNYISDSAKTTDVYVGLKIPIYR</sequence>
<reference evidence="4" key="1">
    <citation type="submission" date="2017-09" db="EMBL/GenBank/DDBJ databases">
        <authorList>
            <person name="Varghese N."/>
            <person name="Submissions S."/>
        </authorList>
    </citation>
    <scope>NUCLEOTIDE SEQUENCE [LARGE SCALE GENOMIC DNA]</scope>
    <source>
        <strain evidence="4">CGMCC 1.12641</strain>
    </source>
</reference>
<feature type="domain" description="DUF5723" evidence="2">
    <location>
        <begin position="41"/>
        <end position="411"/>
    </location>
</feature>
<feature type="chain" id="PRO_5012696203" description="DUF5723 domain-containing protein" evidence="1">
    <location>
        <begin position="21"/>
        <end position="442"/>
    </location>
</feature>
<keyword evidence="4" id="KW-1185">Reference proteome</keyword>
<dbReference type="EMBL" id="OCMF01000001">
    <property type="protein sequence ID" value="SOC79864.1"/>
    <property type="molecule type" value="Genomic_DNA"/>
</dbReference>
<evidence type="ECO:0000313" key="4">
    <source>
        <dbReference type="Proteomes" id="UP000219193"/>
    </source>
</evidence>
<evidence type="ECO:0000256" key="1">
    <source>
        <dbReference type="SAM" id="SignalP"/>
    </source>
</evidence>
<gene>
    <name evidence="3" type="ORF">SAMN06296241_1402</name>
</gene>
<evidence type="ECO:0000259" key="2">
    <source>
        <dbReference type="Pfam" id="PF18990"/>
    </source>
</evidence>
<evidence type="ECO:0000313" key="3">
    <source>
        <dbReference type="EMBL" id="SOC79864.1"/>
    </source>
</evidence>
<keyword evidence="1" id="KW-0732">Signal</keyword>
<dbReference type="AlphaFoldDB" id="A0A285X515"/>
<proteinExistence type="predicted"/>
<dbReference type="RefSeq" id="WP_097055566.1">
    <property type="nucleotide sequence ID" value="NZ_OCMF01000001.1"/>
</dbReference>
<feature type="signal peptide" evidence="1">
    <location>
        <begin position="1"/>
        <end position="20"/>
    </location>
</feature>
<dbReference type="OrthoDB" id="9805336at2"/>
<accession>A0A285X515</accession>
<dbReference type="InterPro" id="IPR043781">
    <property type="entry name" value="DUF5723"/>
</dbReference>
<name>A0A285X515_9FLAO</name>
<protein>
    <recommendedName>
        <fullName evidence="2">DUF5723 domain-containing protein</fullName>
    </recommendedName>
</protein>
<dbReference type="Pfam" id="PF18990">
    <property type="entry name" value="DUF5723"/>
    <property type="match status" value="1"/>
</dbReference>